<reference evidence="4 5" key="1">
    <citation type="submission" date="2020-02" db="EMBL/GenBank/DDBJ databases">
        <title>Characterization of phylogenetic diversity of novel bifidobacterial species isolated in Czech ZOOs.</title>
        <authorList>
            <person name="Lugli G.A."/>
            <person name="Vera N.B."/>
            <person name="Ventura M."/>
        </authorList>
    </citation>
    <scope>NUCLEOTIDE SEQUENCE [LARGE SCALE GENOMIC DNA]</scope>
    <source>
        <strain evidence="4 5">DSM 109963</strain>
    </source>
</reference>
<dbReference type="InterPro" id="IPR017853">
    <property type="entry name" value="GH"/>
</dbReference>
<evidence type="ECO:0000259" key="3">
    <source>
        <dbReference type="Pfam" id="PF01301"/>
    </source>
</evidence>
<dbReference type="PRINTS" id="PR00742">
    <property type="entry name" value="GLHYDRLASE35"/>
</dbReference>
<dbReference type="Pfam" id="PF01301">
    <property type="entry name" value="Glyco_hydro_35"/>
    <property type="match status" value="2"/>
</dbReference>
<evidence type="ECO:0000313" key="4">
    <source>
        <dbReference type="EMBL" id="NMN01653.1"/>
    </source>
</evidence>
<evidence type="ECO:0000256" key="1">
    <source>
        <dbReference type="ARBA" id="ARBA00009809"/>
    </source>
</evidence>
<evidence type="ECO:0000256" key="2">
    <source>
        <dbReference type="RuleBase" id="RU003679"/>
    </source>
</evidence>
<keyword evidence="5" id="KW-1185">Reference proteome</keyword>
<name>A0ABX1SUZ9_9BIFI</name>
<protein>
    <submittedName>
        <fullName evidence="4">Beta-galactosidase</fullName>
    </submittedName>
</protein>
<dbReference type="SUPFAM" id="SSF51445">
    <property type="entry name" value="(Trans)glycosidases"/>
    <property type="match status" value="1"/>
</dbReference>
<feature type="domain" description="Glycoside hydrolase 35 catalytic" evidence="3">
    <location>
        <begin position="257"/>
        <end position="390"/>
    </location>
</feature>
<feature type="domain" description="Glycoside hydrolase 35 catalytic" evidence="3">
    <location>
        <begin position="40"/>
        <end position="188"/>
    </location>
</feature>
<proteinExistence type="inferred from homology"/>
<evidence type="ECO:0000313" key="5">
    <source>
        <dbReference type="Proteomes" id="UP000553756"/>
    </source>
</evidence>
<organism evidence="4 5">
    <name type="scientific">Bifidobacterium panos</name>
    <dbReference type="NCBI Taxonomy" id="2675321"/>
    <lineage>
        <taxon>Bacteria</taxon>
        <taxon>Bacillati</taxon>
        <taxon>Actinomycetota</taxon>
        <taxon>Actinomycetes</taxon>
        <taxon>Bifidobacteriales</taxon>
        <taxon>Bifidobacteriaceae</taxon>
        <taxon>Bifidobacterium</taxon>
    </lineage>
</organism>
<dbReference type="InterPro" id="IPR001944">
    <property type="entry name" value="Glycoside_Hdrlase_35"/>
</dbReference>
<comment type="caution">
    <text evidence="4">The sequence shown here is derived from an EMBL/GenBank/DDBJ whole genome shotgun (WGS) entry which is preliminary data.</text>
</comment>
<dbReference type="Gene3D" id="3.20.20.80">
    <property type="entry name" value="Glycosidases"/>
    <property type="match status" value="1"/>
</dbReference>
<dbReference type="PANTHER" id="PTHR23421">
    <property type="entry name" value="BETA-GALACTOSIDASE RELATED"/>
    <property type="match status" value="1"/>
</dbReference>
<dbReference type="InterPro" id="IPR031330">
    <property type="entry name" value="Gly_Hdrlase_35_cat"/>
</dbReference>
<accession>A0ABX1SUZ9</accession>
<dbReference type="Proteomes" id="UP000553756">
    <property type="component" value="Unassembled WGS sequence"/>
</dbReference>
<dbReference type="RefSeq" id="WP_172143995.1">
    <property type="nucleotide sequence ID" value="NZ_JAAIIJ010000003.1"/>
</dbReference>
<gene>
    <name evidence="4" type="ORF">G1C94_0274</name>
</gene>
<dbReference type="EMBL" id="JAAIIJ010000003">
    <property type="protein sequence ID" value="NMN01653.1"/>
    <property type="molecule type" value="Genomic_DNA"/>
</dbReference>
<sequence length="788" mass="87431">MHTLNLTNFTPKTINSFPITRGDWGSAPNGETIDFTNYFMTFDGKPFYGNCGEYHYSRMDPARWDEQLAKIAAGGINVVSTYVFWNHHEEHENEWNFAGRRNIRRFIKLCTKHGLKVIVRLGPFDHGEVRNGGIPDWMYGKPYEVRSTDPGFLKKVRDLYRHIAEQLDGLYFKDGGPIVAAQLDNEYMHSSAPWEMTTGITNEWVPGGHDGFDYVHALREIAEEEGISVPFYTNTGWGGSPVPDDVLPLWGGYAYRPWLFYADPGDHPVTDEYVYRDFHNNACPRGEEFDPTYEPETKPYACCEMGGGMFSSYNYRFVLPMKSVDAMANIKMASGCNFLGYYMYQGGSNPIGDGIYLNESQVPKISYDFQAALGEFGQMRESYRRLKALHYFALAFANRLAPLGVAVPEDQQEIDPKDMESLRWCVRTDGYRGFVFINNFQDHAAMSDKHGESIAITLADGTEMRFDQLGLARDENCVLPFNMDLDGLTLVSASVQPVTSVQAPKQQHRTFVFLKPEGMDAVWMRFAGDVAVNAHDADTAAAYSVESGADGGTATVVRIDAGTDVATFDVAGEHASVTVMVISRAKADAMTVVNGEALVFAQDASISSETSEHSIVPAGDAAAAYVADGKVKVESISPSITITAYPSDYVNASEAAFPAKTIEPVVEKLSDTRYVIELPDDFMEGDGVKDVRLKVRYTGDIGWLWASNVLVDDNFANGDVWEIGLREYTDLIVDNCNRLVFTITPLKEGTNVNVESAMAARMENVDAQVAGLISVEAQPIYEAAFCIQ</sequence>
<comment type="similarity">
    <text evidence="1 2">Belongs to the glycosyl hydrolase 35 family.</text>
</comment>